<dbReference type="GeneID" id="110799215"/>
<evidence type="ECO:0000313" key="2">
    <source>
        <dbReference type="Proteomes" id="UP000813463"/>
    </source>
</evidence>
<dbReference type="PROSITE" id="PS50181">
    <property type="entry name" value="FBOX"/>
    <property type="match status" value="1"/>
</dbReference>
<sequence>MNSNSKKHQNCDKQGNCKDRLSELPDELLVDILSFLPIKDAVRTVLLRRFGNLWTLVRTIEYDFKLGGLFMWMVMKYHKSRTIDKLEIRDKCGPMKEELMELISFGFKKKTKVLGIHYYEPRLHYSFSVPPRVVWRNQFIVSLHLTNVYLGFTRYNQIDMVSLKKLELNFVRVSNARIKNLLSEFPCLQELVIKYPSELQALDFDAPNIEKLELDLCLKIRMPDGSGRSRYDERFSLNCPNLKVLHINEVCLELLDLIDVSSVREAKIKECCLSRDYVDYFRKLRKKFRNAKIIQLGNTAYLELGKCGSEKLAFRENQWTRLALRPVSHGSCLLGICRSLINSQCLKELIIYAHVEFFCDCNMLLDELSSPCVMQQLKTVKIREYEKPCQVLLQLIKFVLKSAVILERFVIVCKKKDELQSTEEKDFILQLSGLPRVSQKAKYQ</sequence>
<name>A0ABM3QQM1_SPIOL</name>
<organism evidence="2 3">
    <name type="scientific">Spinacia oleracea</name>
    <name type="common">Spinach</name>
    <dbReference type="NCBI Taxonomy" id="3562"/>
    <lineage>
        <taxon>Eukaryota</taxon>
        <taxon>Viridiplantae</taxon>
        <taxon>Streptophyta</taxon>
        <taxon>Embryophyta</taxon>
        <taxon>Tracheophyta</taxon>
        <taxon>Spermatophyta</taxon>
        <taxon>Magnoliopsida</taxon>
        <taxon>eudicotyledons</taxon>
        <taxon>Gunneridae</taxon>
        <taxon>Pentapetalae</taxon>
        <taxon>Caryophyllales</taxon>
        <taxon>Chenopodiaceae</taxon>
        <taxon>Chenopodioideae</taxon>
        <taxon>Anserineae</taxon>
        <taxon>Spinacia</taxon>
    </lineage>
</organism>
<dbReference type="InterPro" id="IPR006566">
    <property type="entry name" value="FBD"/>
</dbReference>
<protein>
    <submittedName>
        <fullName evidence="3">F-box/LRR-repeat protein At1g55660</fullName>
    </submittedName>
</protein>
<dbReference type="InterPro" id="IPR050232">
    <property type="entry name" value="FBL13/AtMIF1-like"/>
</dbReference>
<dbReference type="Pfam" id="PF08387">
    <property type="entry name" value="FBD"/>
    <property type="match status" value="1"/>
</dbReference>
<evidence type="ECO:0000259" key="1">
    <source>
        <dbReference type="PROSITE" id="PS50181"/>
    </source>
</evidence>
<dbReference type="SUPFAM" id="SSF81383">
    <property type="entry name" value="F-box domain"/>
    <property type="match status" value="1"/>
</dbReference>
<feature type="domain" description="F-box" evidence="1">
    <location>
        <begin position="18"/>
        <end position="43"/>
    </location>
</feature>
<reference evidence="2" key="1">
    <citation type="journal article" date="2021" name="Nat. Commun.">
        <title>Genomic analyses provide insights into spinach domestication and the genetic basis of agronomic traits.</title>
        <authorList>
            <person name="Cai X."/>
            <person name="Sun X."/>
            <person name="Xu C."/>
            <person name="Sun H."/>
            <person name="Wang X."/>
            <person name="Ge C."/>
            <person name="Zhang Z."/>
            <person name="Wang Q."/>
            <person name="Fei Z."/>
            <person name="Jiao C."/>
            <person name="Wang Q."/>
        </authorList>
    </citation>
    <scope>NUCLEOTIDE SEQUENCE [LARGE SCALE GENOMIC DNA]</scope>
    <source>
        <strain evidence="2">cv. Varoflay</strain>
    </source>
</reference>
<keyword evidence="2" id="KW-1185">Reference proteome</keyword>
<dbReference type="CDD" id="cd22160">
    <property type="entry name" value="F-box_AtFBL13-like"/>
    <property type="match status" value="1"/>
</dbReference>
<dbReference type="PANTHER" id="PTHR31900">
    <property type="entry name" value="F-BOX/RNI SUPERFAMILY PROTEIN-RELATED"/>
    <property type="match status" value="1"/>
</dbReference>
<dbReference type="Proteomes" id="UP000813463">
    <property type="component" value="Chromosome 1"/>
</dbReference>
<evidence type="ECO:0000313" key="3">
    <source>
        <dbReference type="RefSeq" id="XP_056685655.1"/>
    </source>
</evidence>
<proteinExistence type="predicted"/>
<gene>
    <name evidence="3" type="primary">LOC110799215</name>
</gene>
<accession>A0ABM3QQM1</accession>
<reference evidence="3" key="2">
    <citation type="submission" date="2025-08" db="UniProtKB">
        <authorList>
            <consortium name="RefSeq"/>
        </authorList>
    </citation>
    <scope>IDENTIFICATION</scope>
    <source>
        <tissue evidence="3">Leaf</tissue>
    </source>
</reference>
<dbReference type="RefSeq" id="XP_056685655.1">
    <property type="nucleotide sequence ID" value="XM_056829677.1"/>
</dbReference>
<dbReference type="InterPro" id="IPR053781">
    <property type="entry name" value="F-box_AtFBL13-like"/>
</dbReference>
<dbReference type="SUPFAM" id="SSF52058">
    <property type="entry name" value="L domain-like"/>
    <property type="match status" value="1"/>
</dbReference>
<dbReference type="InterPro" id="IPR036047">
    <property type="entry name" value="F-box-like_dom_sf"/>
</dbReference>
<dbReference type="PANTHER" id="PTHR31900:SF31">
    <property type="entry name" value="F-BOX_LRR-REPEAT PROTEIN 13-LIKE"/>
    <property type="match status" value="1"/>
</dbReference>
<dbReference type="InterPro" id="IPR001810">
    <property type="entry name" value="F-box_dom"/>
</dbReference>